<gene>
    <name evidence="2" type="ORF">SAMN04488055_1337</name>
</gene>
<dbReference type="Gene3D" id="1.25.40.10">
    <property type="entry name" value="Tetratricopeptide repeat domain"/>
    <property type="match status" value="1"/>
</dbReference>
<dbReference type="InterPro" id="IPR011990">
    <property type="entry name" value="TPR-like_helical_dom_sf"/>
</dbReference>
<dbReference type="EMBL" id="FSRA01000001">
    <property type="protein sequence ID" value="SIN78560.1"/>
    <property type="molecule type" value="Genomic_DNA"/>
</dbReference>
<dbReference type="RefSeq" id="WP_074238488.1">
    <property type="nucleotide sequence ID" value="NZ_FSRA01000001.1"/>
</dbReference>
<organism evidence="2 3">
    <name type="scientific">Chitinophaga niabensis</name>
    <dbReference type="NCBI Taxonomy" id="536979"/>
    <lineage>
        <taxon>Bacteria</taxon>
        <taxon>Pseudomonadati</taxon>
        <taxon>Bacteroidota</taxon>
        <taxon>Chitinophagia</taxon>
        <taxon>Chitinophagales</taxon>
        <taxon>Chitinophagaceae</taxon>
        <taxon>Chitinophaga</taxon>
    </lineage>
</organism>
<evidence type="ECO:0000313" key="2">
    <source>
        <dbReference type="EMBL" id="SIN78560.1"/>
    </source>
</evidence>
<evidence type="ECO:0000313" key="3">
    <source>
        <dbReference type="Proteomes" id="UP000185003"/>
    </source>
</evidence>
<dbReference type="OrthoDB" id="1150971at2"/>
<dbReference type="AlphaFoldDB" id="A0A1N6E6A4"/>
<name>A0A1N6E6A4_9BACT</name>
<dbReference type="STRING" id="536979.SAMN04488055_1337"/>
<keyword evidence="1" id="KW-0732">Signal</keyword>
<feature type="chain" id="PRO_5013269404" description="Tetratricopeptide repeat-containing protein" evidence="1">
    <location>
        <begin position="20"/>
        <end position="210"/>
    </location>
</feature>
<proteinExistence type="predicted"/>
<feature type="signal peptide" evidence="1">
    <location>
        <begin position="1"/>
        <end position="19"/>
    </location>
</feature>
<evidence type="ECO:0000256" key="1">
    <source>
        <dbReference type="SAM" id="SignalP"/>
    </source>
</evidence>
<protein>
    <recommendedName>
        <fullName evidence="4">Tetratricopeptide repeat-containing protein</fullName>
    </recommendedName>
</protein>
<sequence length="210" mass="23352">MKQMISLIAVFFMLNTVKAQDQQLATAVAKLNTAASIADYQQLANEFGRMAAAEPAHWLPAYYAAYSNTKLAFLQKDAERAMQFSNIAEEQIKKAEAIVKPGGNQKELAEVYTVYSFMNRSRVEADPMTNGRKYGPIAGAHLGKARQLDPTNPRALYLEGLVKFKTPAMWGGDKKKAKELFEQALKQFEVKPASAVAPQWGRADCEKMIK</sequence>
<evidence type="ECO:0008006" key="4">
    <source>
        <dbReference type="Google" id="ProtNLM"/>
    </source>
</evidence>
<accession>A0A1N6E6A4</accession>
<dbReference type="Proteomes" id="UP000185003">
    <property type="component" value="Unassembled WGS sequence"/>
</dbReference>
<reference evidence="2 3" key="1">
    <citation type="submission" date="2016-11" db="EMBL/GenBank/DDBJ databases">
        <authorList>
            <person name="Jaros S."/>
            <person name="Januszkiewicz K."/>
            <person name="Wedrychowicz H."/>
        </authorList>
    </citation>
    <scope>NUCLEOTIDE SEQUENCE [LARGE SCALE GENOMIC DNA]</scope>
    <source>
        <strain evidence="2 3">DSM 24787</strain>
    </source>
</reference>
<keyword evidence="3" id="KW-1185">Reference proteome</keyword>